<evidence type="ECO:0000313" key="1">
    <source>
        <dbReference type="EMBL" id="KAK2850976.1"/>
    </source>
</evidence>
<evidence type="ECO:0000313" key="2">
    <source>
        <dbReference type="Proteomes" id="UP001187415"/>
    </source>
</evidence>
<accession>A0AA88SW74</accession>
<gene>
    <name evidence="1" type="ORF">Q5P01_007252</name>
</gene>
<sequence length="113" mass="12595">MIGGGGDVAGLLLAAESATERRDEMTTFDFRGHLQHHRREGKLHVSPRISRHAQDICLREVPKRHLNGVTAAIIKRSRSFVKLEAVKQKCLMRPALLVIETVMAERTAVEGCL</sequence>
<proteinExistence type="predicted"/>
<reference evidence="1" key="1">
    <citation type="submission" date="2023-07" db="EMBL/GenBank/DDBJ databases">
        <title>Chromosome-level Genome Assembly of Striped Snakehead (Channa striata).</title>
        <authorList>
            <person name="Liu H."/>
        </authorList>
    </citation>
    <scope>NUCLEOTIDE SEQUENCE</scope>
    <source>
        <strain evidence="1">Gz</strain>
        <tissue evidence="1">Muscle</tissue>
    </source>
</reference>
<name>A0AA88SW74_CHASR</name>
<keyword evidence="2" id="KW-1185">Reference proteome</keyword>
<dbReference type="EMBL" id="JAUPFM010000005">
    <property type="protein sequence ID" value="KAK2850976.1"/>
    <property type="molecule type" value="Genomic_DNA"/>
</dbReference>
<organism evidence="1 2">
    <name type="scientific">Channa striata</name>
    <name type="common">Snakehead murrel</name>
    <name type="synonym">Ophicephalus striatus</name>
    <dbReference type="NCBI Taxonomy" id="64152"/>
    <lineage>
        <taxon>Eukaryota</taxon>
        <taxon>Metazoa</taxon>
        <taxon>Chordata</taxon>
        <taxon>Craniata</taxon>
        <taxon>Vertebrata</taxon>
        <taxon>Euteleostomi</taxon>
        <taxon>Actinopterygii</taxon>
        <taxon>Neopterygii</taxon>
        <taxon>Teleostei</taxon>
        <taxon>Neoteleostei</taxon>
        <taxon>Acanthomorphata</taxon>
        <taxon>Anabantaria</taxon>
        <taxon>Anabantiformes</taxon>
        <taxon>Channoidei</taxon>
        <taxon>Channidae</taxon>
        <taxon>Channa</taxon>
    </lineage>
</organism>
<dbReference type="AlphaFoldDB" id="A0AA88SW74"/>
<comment type="caution">
    <text evidence="1">The sequence shown here is derived from an EMBL/GenBank/DDBJ whole genome shotgun (WGS) entry which is preliminary data.</text>
</comment>
<dbReference type="Proteomes" id="UP001187415">
    <property type="component" value="Unassembled WGS sequence"/>
</dbReference>
<protein>
    <submittedName>
        <fullName evidence="1">Uncharacterized protein</fullName>
    </submittedName>
</protein>